<evidence type="ECO:0000256" key="3">
    <source>
        <dbReference type="ARBA" id="ARBA00022723"/>
    </source>
</evidence>
<accession>A0A0G0V7C3</accession>
<dbReference type="InterPro" id="IPR017896">
    <property type="entry name" value="4Fe4S_Fe-S-bd"/>
</dbReference>
<evidence type="ECO:0000256" key="4">
    <source>
        <dbReference type="ARBA" id="ARBA00022982"/>
    </source>
</evidence>
<dbReference type="PROSITE" id="PS00198">
    <property type="entry name" value="4FE4S_FER_1"/>
    <property type="match status" value="1"/>
</dbReference>
<feature type="domain" description="4Fe-4S ferredoxin-type" evidence="8">
    <location>
        <begin position="161"/>
        <end position="190"/>
    </location>
</feature>
<dbReference type="InterPro" id="IPR051684">
    <property type="entry name" value="Electron_Trans/Redox"/>
</dbReference>
<dbReference type="PANTHER" id="PTHR30176">
    <property type="entry name" value="FERREDOXIN-TYPE PROTEIN NAPH"/>
    <property type="match status" value="1"/>
</dbReference>
<evidence type="ECO:0000256" key="5">
    <source>
        <dbReference type="ARBA" id="ARBA00023004"/>
    </source>
</evidence>
<feature type="transmembrane region" description="Helical" evidence="7">
    <location>
        <begin position="37"/>
        <end position="54"/>
    </location>
</feature>
<dbReference type="Gene3D" id="3.30.70.20">
    <property type="match status" value="1"/>
</dbReference>
<dbReference type="PROSITE" id="PS51379">
    <property type="entry name" value="4FE4S_FER_2"/>
    <property type="match status" value="2"/>
</dbReference>
<proteinExistence type="predicted"/>
<dbReference type="EMBL" id="LCAU01000023">
    <property type="protein sequence ID" value="KKR96834.1"/>
    <property type="molecule type" value="Genomic_DNA"/>
</dbReference>
<dbReference type="PANTHER" id="PTHR30176:SF3">
    <property type="entry name" value="FERREDOXIN-TYPE PROTEIN NAPH"/>
    <property type="match status" value="1"/>
</dbReference>
<gene>
    <name evidence="9" type="ORF">UU48_C0023G0005</name>
</gene>
<feature type="transmembrane region" description="Helical" evidence="7">
    <location>
        <begin position="88"/>
        <end position="107"/>
    </location>
</feature>
<dbReference type="InterPro" id="IPR017900">
    <property type="entry name" value="4Fe4S_Fe_S_CS"/>
</dbReference>
<feature type="transmembrane region" description="Helical" evidence="7">
    <location>
        <begin position="12"/>
        <end position="31"/>
    </location>
</feature>
<dbReference type="GO" id="GO:0005886">
    <property type="term" value="C:plasma membrane"/>
    <property type="evidence" value="ECO:0007669"/>
    <property type="project" value="TreeGrafter"/>
</dbReference>
<keyword evidence="7" id="KW-0472">Membrane</keyword>
<keyword evidence="2" id="KW-0004">4Fe-4S</keyword>
<feature type="domain" description="4Fe-4S ferredoxin-type" evidence="8">
    <location>
        <begin position="194"/>
        <end position="219"/>
    </location>
</feature>
<evidence type="ECO:0000256" key="1">
    <source>
        <dbReference type="ARBA" id="ARBA00022448"/>
    </source>
</evidence>
<keyword evidence="6" id="KW-0411">Iron-sulfur</keyword>
<dbReference type="Pfam" id="PF12801">
    <property type="entry name" value="Fer4_5"/>
    <property type="match status" value="2"/>
</dbReference>
<reference evidence="9 10" key="1">
    <citation type="journal article" date="2015" name="Nature">
        <title>rRNA introns, odd ribosomes, and small enigmatic genomes across a large radiation of phyla.</title>
        <authorList>
            <person name="Brown C.T."/>
            <person name="Hug L.A."/>
            <person name="Thomas B.C."/>
            <person name="Sharon I."/>
            <person name="Castelle C.J."/>
            <person name="Singh A."/>
            <person name="Wilkins M.J."/>
            <person name="Williams K.H."/>
            <person name="Banfield J.F."/>
        </authorList>
    </citation>
    <scope>NUCLEOTIDE SEQUENCE [LARGE SCALE GENOMIC DNA]</scope>
</reference>
<evidence type="ECO:0000256" key="7">
    <source>
        <dbReference type="SAM" id="Phobius"/>
    </source>
</evidence>
<dbReference type="GO" id="GO:0046872">
    <property type="term" value="F:metal ion binding"/>
    <property type="evidence" value="ECO:0007669"/>
    <property type="project" value="UniProtKB-KW"/>
</dbReference>
<evidence type="ECO:0000313" key="10">
    <source>
        <dbReference type="Proteomes" id="UP000034746"/>
    </source>
</evidence>
<feature type="transmembrane region" description="Helical" evidence="7">
    <location>
        <begin position="119"/>
        <end position="138"/>
    </location>
</feature>
<sequence>MSEFKTAKKRRLIKQISTAVIFPIVIVGGWFYPLLGYFIPICMVGGISIAFFRGRKWCDWYCPRGSFFDSTIGLISPGKQIPALFKSLLTRITMLTILMSVLTVQIIRCWPDPYKIGMVFVFMLTITTALALILAIIYHPRVWCCFCPIGSISNWVGKGKKPVQIDSALCVDCKLCGKVCPIQVSPYKFKGKGTEKVLDGDCLKCGLCATVCPKKALKL</sequence>
<evidence type="ECO:0000313" key="9">
    <source>
        <dbReference type="EMBL" id="KKR96834.1"/>
    </source>
</evidence>
<dbReference type="GO" id="GO:0051539">
    <property type="term" value="F:4 iron, 4 sulfur cluster binding"/>
    <property type="evidence" value="ECO:0007669"/>
    <property type="project" value="UniProtKB-KW"/>
</dbReference>
<dbReference type="Proteomes" id="UP000034746">
    <property type="component" value="Unassembled WGS sequence"/>
</dbReference>
<keyword evidence="7" id="KW-1133">Transmembrane helix</keyword>
<keyword evidence="7" id="KW-0812">Transmembrane</keyword>
<dbReference type="Pfam" id="PF12838">
    <property type="entry name" value="Fer4_7"/>
    <property type="match status" value="1"/>
</dbReference>
<protein>
    <submittedName>
        <fullName evidence="9">4Fe-4S ferredoxin iron-sulfur binding domain protein</fullName>
    </submittedName>
</protein>
<dbReference type="AlphaFoldDB" id="A0A0G0V7C3"/>
<name>A0A0G0V7C3_9BACT</name>
<dbReference type="SUPFAM" id="SSF54862">
    <property type="entry name" value="4Fe-4S ferredoxins"/>
    <property type="match status" value="1"/>
</dbReference>
<keyword evidence="5" id="KW-0408">Iron</keyword>
<comment type="caution">
    <text evidence="9">The sequence shown here is derived from an EMBL/GenBank/DDBJ whole genome shotgun (WGS) entry which is preliminary data.</text>
</comment>
<organism evidence="9 10">
    <name type="scientific">Candidatus Uhrbacteria bacterium GW2011_GWF2_41_16</name>
    <dbReference type="NCBI Taxonomy" id="1618997"/>
    <lineage>
        <taxon>Bacteria</taxon>
        <taxon>Candidatus Uhriibacteriota</taxon>
    </lineage>
</organism>
<keyword evidence="4" id="KW-0249">Electron transport</keyword>
<keyword evidence="1" id="KW-0813">Transport</keyword>
<keyword evidence="3" id="KW-0479">Metal-binding</keyword>
<evidence type="ECO:0000256" key="6">
    <source>
        <dbReference type="ARBA" id="ARBA00023014"/>
    </source>
</evidence>
<evidence type="ECO:0000259" key="8">
    <source>
        <dbReference type="PROSITE" id="PS51379"/>
    </source>
</evidence>
<evidence type="ECO:0000256" key="2">
    <source>
        <dbReference type="ARBA" id="ARBA00022485"/>
    </source>
</evidence>